<dbReference type="PROSITE" id="PS50404">
    <property type="entry name" value="GST_NTER"/>
    <property type="match status" value="1"/>
</dbReference>
<dbReference type="PROSITE" id="PS51354">
    <property type="entry name" value="GLUTAREDOXIN_2"/>
    <property type="match status" value="1"/>
</dbReference>
<evidence type="ECO:0000313" key="2">
    <source>
        <dbReference type="EMBL" id="GGX15990.1"/>
    </source>
</evidence>
<dbReference type="CDD" id="cd02976">
    <property type="entry name" value="NrdH"/>
    <property type="match status" value="1"/>
</dbReference>
<gene>
    <name evidence="2" type="ORF">GCM10011282_22920</name>
</gene>
<sequence>MEGDYSEFYVGTKSQVILYGTTTCPFCKEARSYLKSKNISFVDYDVDLHEQGRKDFQKLNGEVVPLILIGDRKISGFNSQAIDDALSQLNN</sequence>
<reference evidence="3" key="1">
    <citation type="journal article" date="2019" name="Int. J. Syst. Evol. Microbiol.">
        <title>The Global Catalogue of Microorganisms (GCM) 10K type strain sequencing project: providing services to taxonomists for standard genome sequencing and annotation.</title>
        <authorList>
            <consortium name="The Broad Institute Genomics Platform"/>
            <consortium name="The Broad Institute Genome Sequencing Center for Infectious Disease"/>
            <person name="Wu L."/>
            <person name="Ma J."/>
        </authorList>
    </citation>
    <scope>NUCLEOTIDE SEQUENCE [LARGE SCALE GENOMIC DNA]</scope>
    <source>
        <strain evidence="3">KCTC 23916</strain>
    </source>
</reference>
<dbReference type="InterPro" id="IPR002109">
    <property type="entry name" value="Glutaredoxin"/>
</dbReference>
<dbReference type="InterPro" id="IPR036249">
    <property type="entry name" value="Thioredoxin-like_sf"/>
</dbReference>
<name>A0ABQ2XG97_9BURK</name>
<dbReference type="InterPro" id="IPR051548">
    <property type="entry name" value="Grx-like_ET"/>
</dbReference>
<dbReference type="Proteomes" id="UP000620127">
    <property type="component" value="Unassembled WGS sequence"/>
</dbReference>
<feature type="domain" description="GST N-terminal" evidence="1">
    <location>
        <begin position="14"/>
        <end position="91"/>
    </location>
</feature>
<dbReference type="SUPFAM" id="SSF52833">
    <property type="entry name" value="Thioredoxin-like"/>
    <property type="match status" value="1"/>
</dbReference>
<dbReference type="Gene3D" id="3.40.30.10">
    <property type="entry name" value="Glutaredoxin"/>
    <property type="match status" value="1"/>
</dbReference>
<dbReference type="PANTHER" id="PTHR34386:SF1">
    <property type="entry name" value="GLUTAREDOXIN-LIKE PROTEIN NRDH"/>
    <property type="match status" value="1"/>
</dbReference>
<dbReference type="EMBL" id="BMYT01000003">
    <property type="protein sequence ID" value="GGX15990.1"/>
    <property type="molecule type" value="Genomic_DNA"/>
</dbReference>
<comment type="caution">
    <text evidence="2">The sequence shown here is derived from an EMBL/GenBank/DDBJ whole genome shotgun (WGS) entry which is preliminary data.</text>
</comment>
<evidence type="ECO:0000313" key="3">
    <source>
        <dbReference type="Proteomes" id="UP000620127"/>
    </source>
</evidence>
<dbReference type="Pfam" id="PF00462">
    <property type="entry name" value="Glutaredoxin"/>
    <property type="match status" value="1"/>
</dbReference>
<accession>A0ABQ2XG97</accession>
<keyword evidence="3" id="KW-1185">Reference proteome</keyword>
<protein>
    <recommendedName>
        <fullName evidence="1">GST N-terminal domain-containing protein</fullName>
    </recommendedName>
</protein>
<evidence type="ECO:0000259" key="1">
    <source>
        <dbReference type="PROSITE" id="PS50404"/>
    </source>
</evidence>
<dbReference type="PROSITE" id="PS00195">
    <property type="entry name" value="GLUTAREDOXIN_1"/>
    <property type="match status" value="1"/>
</dbReference>
<dbReference type="InterPro" id="IPR011767">
    <property type="entry name" value="GLR_AS"/>
</dbReference>
<proteinExistence type="predicted"/>
<organism evidence="2 3">
    <name type="scientific">Undibacterium macrobrachii</name>
    <dbReference type="NCBI Taxonomy" id="1119058"/>
    <lineage>
        <taxon>Bacteria</taxon>
        <taxon>Pseudomonadati</taxon>
        <taxon>Pseudomonadota</taxon>
        <taxon>Betaproteobacteria</taxon>
        <taxon>Burkholderiales</taxon>
        <taxon>Oxalobacteraceae</taxon>
        <taxon>Undibacterium</taxon>
    </lineage>
</organism>
<dbReference type="InterPro" id="IPR004045">
    <property type="entry name" value="Glutathione_S-Trfase_N"/>
</dbReference>
<dbReference type="PANTHER" id="PTHR34386">
    <property type="entry name" value="GLUTAREDOXIN"/>
    <property type="match status" value="1"/>
</dbReference>